<evidence type="ECO:0000313" key="2">
    <source>
        <dbReference type="EMBL" id="JAH69049.1"/>
    </source>
</evidence>
<feature type="region of interest" description="Disordered" evidence="1">
    <location>
        <begin position="15"/>
        <end position="35"/>
    </location>
</feature>
<organism evidence="2">
    <name type="scientific">Anguilla anguilla</name>
    <name type="common">European freshwater eel</name>
    <name type="synonym">Muraena anguilla</name>
    <dbReference type="NCBI Taxonomy" id="7936"/>
    <lineage>
        <taxon>Eukaryota</taxon>
        <taxon>Metazoa</taxon>
        <taxon>Chordata</taxon>
        <taxon>Craniata</taxon>
        <taxon>Vertebrata</taxon>
        <taxon>Euteleostomi</taxon>
        <taxon>Actinopterygii</taxon>
        <taxon>Neopterygii</taxon>
        <taxon>Teleostei</taxon>
        <taxon>Anguilliformes</taxon>
        <taxon>Anguillidae</taxon>
        <taxon>Anguilla</taxon>
    </lineage>
</organism>
<protein>
    <submittedName>
        <fullName evidence="2">Uncharacterized protein</fullName>
    </submittedName>
</protein>
<accession>A0A0E9UT53</accession>
<evidence type="ECO:0000256" key="1">
    <source>
        <dbReference type="SAM" id="MobiDB-lite"/>
    </source>
</evidence>
<reference evidence="2" key="1">
    <citation type="submission" date="2014-11" db="EMBL/GenBank/DDBJ databases">
        <authorList>
            <person name="Amaro Gonzalez C."/>
        </authorList>
    </citation>
    <scope>NUCLEOTIDE SEQUENCE</scope>
</reference>
<dbReference type="EMBL" id="GBXM01039528">
    <property type="protein sequence ID" value="JAH69049.1"/>
    <property type="molecule type" value="Transcribed_RNA"/>
</dbReference>
<dbReference type="AlphaFoldDB" id="A0A0E9UT53"/>
<proteinExistence type="predicted"/>
<name>A0A0E9UT53_ANGAN</name>
<sequence length="35" mass="4244">MDWVRVPVQSAQWITRRTPPSPLSMRPPKRCHSRW</sequence>
<reference evidence="2" key="2">
    <citation type="journal article" date="2015" name="Fish Shellfish Immunol.">
        <title>Early steps in the European eel (Anguilla anguilla)-Vibrio vulnificus interaction in the gills: Role of the RtxA13 toxin.</title>
        <authorList>
            <person name="Callol A."/>
            <person name="Pajuelo D."/>
            <person name="Ebbesson L."/>
            <person name="Teles M."/>
            <person name="MacKenzie S."/>
            <person name="Amaro C."/>
        </authorList>
    </citation>
    <scope>NUCLEOTIDE SEQUENCE</scope>
</reference>